<evidence type="ECO:0000256" key="1">
    <source>
        <dbReference type="ARBA" id="ARBA00004651"/>
    </source>
</evidence>
<evidence type="ECO:0000256" key="3">
    <source>
        <dbReference type="ARBA" id="ARBA00022475"/>
    </source>
</evidence>
<evidence type="ECO:0000256" key="4">
    <source>
        <dbReference type="ARBA" id="ARBA00022692"/>
    </source>
</evidence>
<gene>
    <name evidence="9" type="primary">gsiC_1</name>
    <name evidence="9" type="ORF">NCTC10684_01007</name>
</gene>
<protein>
    <submittedName>
        <fullName evidence="9">Glutathione transport system permease protein gsiC</fullName>
    </submittedName>
</protein>
<dbReference type="InterPro" id="IPR000515">
    <property type="entry name" value="MetI-like"/>
</dbReference>
<dbReference type="RefSeq" id="WP_115730257.1">
    <property type="nucleotide sequence ID" value="NZ_BAAAVY010000010.1"/>
</dbReference>
<feature type="transmembrane region" description="Helical" evidence="7">
    <location>
        <begin position="238"/>
        <end position="258"/>
    </location>
</feature>
<organism evidence="9 10">
    <name type="scientific">Aminobacter aminovorans</name>
    <name type="common">Chelatobacter heintzii</name>
    <dbReference type="NCBI Taxonomy" id="83263"/>
    <lineage>
        <taxon>Bacteria</taxon>
        <taxon>Pseudomonadati</taxon>
        <taxon>Pseudomonadota</taxon>
        <taxon>Alphaproteobacteria</taxon>
        <taxon>Hyphomicrobiales</taxon>
        <taxon>Phyllobacteriaceae</taxon>
        <taxon>Aminobacter</taxon>
    </lineage>
</organism>
<evidence type="ECO:0000259" key="8">
    <source>
        <dbReference type="PROSITE" id="PS50928"/>
    </source>
</evidence>
<evidence type="ECO:0000256" key="6">
    <source>
        <dbReference type="ARBA" id="ARBA00023136"/>
    </source>
</evidence>
<reference evidence="9 10" key="1">
    <citation type="submission" date="2018-06" db="EMBL/GenBank/DDBJ databases">
        <authorList>
            <consortium name="Pathogen Informatics"/>
            <person name="Doyle S."/>
        </authorList>
    </citation>
    <scope>NUCLEOTIDE SEQUENCE [LARGE SCALE GENOMIC DNA]</scope>
    <source>
        <strain evidence="9 10">NCTC10684</strain>
    </source>
</reference>
<keyword evidence="6 7" id="KW-0472">Membrane</keyword>
<feature type="domain" description="ABC transmembrane type-1" evidence="8">
    <location>
        <begin position="94"/>
        <end position="291"/>
    </location>
</feature>
<dbReference type="GO" id="GO:0055085">
    <property type="term" value="P:transmembrane transport"/>
    <property type="evidence" value="ECO:0007669"/>
    <property type="project" value="InterPro"/>
</dbReference>
<dbReference type="GO" id="GO:0005886">
    <property type="term" value="C:plasma membrane"/>
    <property type="evidence" value="ECO:0007669"/>
    <property type="project" value="UniProtKB-SubCell"/>
</dbReference>
<comment type="subcellular location">
    <subcellularLocation>
        <location evidence="1 7">Cell membrane</location>
        <topology evidence="1 7">Multi-pass membrane protein</topology>
    </subcellularLocation>
</comment>
<feature type="transmembrane region" description="Helical" evidence="7">
    <location>
        <begin position="270"/>
        <end position="291"/>
    </location>
</feature>
<keyword evidence="4 7" id="KW-0812">Transmembrane</keyword>
<feature type="transmembrane region" description="Helical" evidence="7">
    <location>
        <begin position="170"/>
        <end position="191"/>
    </location>
</feature>
<dbReference type="OrthoDB" id="9807402at2"/>
<evidence type="ECO:0000313" key="10">
    <source>
        <dbReference type="Proteomes" id="UP000254701"/>
    </source>
</evidence>
<keyword evidence="5 7" id="KW-1133">Transmembrane helix</keyword>
<dbReference type="Gene3D" id="1.10.3720.10">
    <property type="entry name" value="MetI-like"/>
    <property type="match status" value="1"/>
</dbReference>
<evidence type="ECO:0000256" key="2">
    <source>
        <dbReference type="ARBA" id="ARBA00022448"/>
    </source>
</evidence>
<dbReference type="EMBL" id="UFSM01000001">
    <property type="protein sequence ID" value="SUU87805.1"/>
    <property type="molecule type" value="Genomic_DNA"/>
</dbReference>
<feature type="transmembrane region" description="Helical" evidence="7">
    <location>
        <begin position="133"/>
        <end position="158"/>
    </location>
</feature>
<dbReference type="Pfam" id="PF00528">
    <property type="entry name" value="BPD_transp_1"/>
    <property type="match status" value="1"/>
</dbReference>
<dbReference type="CDD" id="cd06261">
    <property type="entry name" value="TM_PBP2"/>
    <property type="match status" value="1"/>
</dbReference>
<accession>A0A380WGB3</accession>
<dbReference type="PANTHER" id="PTHR43163">
    <property type="entry name" value="DIPEPTIDE TRANSPORT SYSTEM PERMEASE PROTEIN DPPB-RELATED"/>
    <property type="match status" value="1"/>
</dbReference>
<dbReference type="AlphaFoldDB" id="A0A380WGB3"/>
<comment type="similarity">
    <text evidence="7">Belongs to the binding-protein-dependent transport system permease family.</text>
</comment>
<dbReference type="PROSITE" id="PS50928">
    <property type="entry name" value="ABC_TM1"/>
    <property type="match status" value="1"/>
</dbReference>
<dbReference type="Proteomes" id="UP000254701">
    <property type="component" value="Unassembled WGS sequence"/>
</dbReference>
<keyword evidence="2 7" id="KW-0813">Transport</keyword>
<sequence length="305" mass="32934">MGNFIYKRSLQSLLSLALLIILVFFLARLTGSPADLYLPLDATEEMRDQFNQRFGFNDPVYVQFGRFLVGLLQFNLGESIQYSKPAVEVVLQAFPTTLMLAAITMPIVIAVAIVTGSLAAFRPGGLFDRIASLISLIGASTPNFWVAIVGVIVFAVWLRVLPTSGTGTPWHWVLPVAVLCLRPTGVLVQVVRSSMITALSSAYVKTARAKGVRSRAIVFVHALRNALLPVITVASDQAAGIVNGAVIVETVFGFPGIGKLMIDSVLLRDFAVIQAAVLVTALAVFIINIVVDITYALVDPRIRHS</sequence>
<name>A0A380WGB3_AMIAI</name>
<dbReference type="PANTHER" id="PTHR43163:SF6">
    <property type="entry name" value="DIPEPTIDE TRANSPORT SYSTEM PERMEASE PROTEIN DPPB-RELATED"/>
    <property type="match status" value="1"/>
</dbReference>
<dbReference type="SUPFAM" id="SSF161098">
    <property type="entry name" value="MetI-like"/>
    <property type="match status" value="1"/>
</dbReference>
<keyword evidence="3" id="KW-1003">Cell membrane</keyword>
<evidence type="ECO:0000256" key="5">
    <source>
        <dbReference type="ARBA" id="ARBA00022989"/>
    </source>
</evidence>
<evidence type="ECO:0000256" key="7">
    <source>
        <dbReference type="RuleBase" id="RU363032"/>
    </source>
</evidence>
<feature type="transmembrane region" description="Helical" evidence="7">
    <location>
        <begin position="98"/>
        <end position="121"/>
    </location>
</feature>
<proteinExistence type="inferred from homology"/>
<dbReference type="InterPro" id="IPR035906">
    <property type="entry name" value="MetI-like_sf"/>
</dbReference>
<evidence type="ECO:0000313" key="9">
    <source>
        <dbReference type="EMBL" id="SUU87805.1"/>
    </source>
</evidence>